<proteinExistence type="predicted"/>
<accession>A0ABR1GC64</accession>
<dbReference type="InterPro" id="IPR037695">
    <property type="entry name" value="IQUB"/>
</dbReference>
<dbReference type="EMBL" id="JBBJCI010000034">
    <property type="protein sequence ID" value="KAK7253715.1"/>
    <property type="molecule type" value="Genomic_DNA"/>
</dbReference>
<dbReference type="InterPro" id="IPR057887">
    <property type="entry name" value="IQUB_helical"/>
</dbReference>
<dbReference type="Pfam" id="PF25805">
    <property type="entry name" value="IQUB"/>
    <property type="match status" value="1"/>
</dbReference>
<gene>
    <name evidence="3" type="primary">IQUB</name>
    <name evidence="3" type="ORF">SO694_00002340</name>
</gene>
<evidence type="ECO:0000313" key="3">
    <source>
        <dbReference type="EMBL" id="KAK7253715.1"/>
    </source>
</evidence>
<name>A0ABR1GC64_AURAN</name>
<evidence type="ECO:0000259" key="2">
    <source>
        <dbReference type="Pfam" id="PF25805"/>
    </source>
</evidence>
<sequence>MGDENVEPSEETNLAASKLQASIRGHQERANPTKPPLKASAAAPGSAGGAPVIVQNDADEQWPPYADPEYVMPETIEVLVLGPDGKERASSTVGVAKCTTRKPYLGGYRHKKTGKVYHHASCQSAEFGLLPQRKNLLELKRQKPQVLQCFWRGYLARRRTWGIRQRLYDAQVAEERGADEAGRAASRRRQFEVERRINPRSAKDFELLYNELEAWRAKEMERVRAIPDATPGDVKAAMSGVLAKETKALQTIDRLKAQAAKEGKARRVERVMELMAFPKKWEAGDGELQEVHTPFTTRAQELRDLYRGLATDRLPPDERLQILLNVKWTVQEFACPLTHDIVELCDREADLLNRGRNEKSLEGLRKRTETLFQQFIETPDFNPESTRFLKVPTLRQMNATLAPTAE</sequence>
<organism evidence="3 4">
    <name type="scientific">Aureococcus anophagefferens</name>
    <name type="common">Harmful bloom alga</name>
    <dbReference type="NCBI Taxonomy" id="44056"/>
    <lineage>
        <taxon>Eukaryota</taxon>
        <taxon>Sar</taxon>
        <taxon>Stramenopiles</taxon>
        <taxon>Ochrophyta</taxon>
        <taxon>Pelagophyceae</taxon>
        <taxon>Pelagomonadales</taxon>
        <taxon>Pelagomonadaceae</taxon>
        <taxon>Aureococcus</taxon>
    </lineage>
</organism>
<dbReference type="Pfam" id="PF00612">
    <property type="entry name" value="IQ"/>
    <property type="match status" value="1"/>
</dbReference>
<protein>
    <submittedName>
        <fullName evidence="3">Smoothened signaling pathway protein</fullName>
    </submittedName>
</protein>
<dbReference type="Proteomes" id="UP001363151">
    <property type="component" value="Unassembled WGS sequence"/>
</dbReference>
<reference evidence="3 4" key="1">
    <citation type="submission" date="2024-03" db="EMBL/GenBank/DDBJ databases">
        <title>Aureococcus anophagefferens CCMP1851 and Kratosvirus quantuckense: Draft genome of a second virus-susceptible host strain in the model system.</title>
        <authorList>
            <person name="Chase E."/>
            <person name="Truchon A.R."/>
            <person name="Schepens W."/>
            <person name="Wilhelm S.W."/>
        </authorList>
    </citation>
    <scope>NUCLEOTIDE SEQUENCE [LARGE SCALE GENOMIC DNA]</scope>
    <source>
        <strain evidence="3 4">CCMP1851</strain>
    </source>
</reference>
<feature type="compositionally biased region" description="Acidic residues" evidence="1">
    <location>
        <begin position="1"/>
        <end position="10"/>
    </location>
</feature>
<keyword evidence="4" id="KW-1185">Reference proteome</keyword>
<dbReference type="PANTHER" id="PTHR21074">
    <property type="entry name" value="IQ AND UBIQUITIN-LIKE DOMAIN-CONTAINING PROTEIN"/>
    <property type="match status" value="1"/>
</dbReference>
<comment type="caution">
    <text evidence="3">The sequence shown here is derived from an EMBL/GenBank/DDBJ whole genome shotgun (WGS) entry which is preliminary data.</text>
</comment>
<evidence type="ECO:0000256" key="1">
    <source>
        <dbReference type="SAM" id="MobiDB-lite"/>
    </source>
</evidence>
<feature type="compositionally biased region" description="Low complexity" evidence="1">
    <location>
        <begin position="39"/>
        <end position="51"/>
    </location>
</feature>
<feature type="region of interest" description="Disordered" evidence="1">
    <location>
        <begin position="1"/>
        <end position="52"/>
    </location>
</feature>
<evidence type="ECO:0000313" key="4">
    <source>
        <dbReference type="Proteomes" id="UP001363151"/>
    </source>
</evidence>
<dbReference type="PANTHER" id="PTHR21074:SF0">
    <property type="entry name" value="IQ AND UBIQUITIN-LIKE DOMAIN-CONTAINING PROTEIN"/>
    <property type="match status" value="1"/>
</dbReference>
<dbReference type="PROSITE" id="PS50096">
    <property type="entry name" value="IQ"/>
    <property type="match status" value="2"/>
</dbReference>
<feature type="domain" description="IQ motif and ubiquitin-like" evidence="2">
    <location>
        <begin position="262"/>
        <end position="397"/>
    </location>
</feature>
<dbReference type="InterPro" id="IPR000048">
    <property type="entry name" value="IQ_motif_EF-hand-BS"/>
</dbReference>